<dbReference type="InterPro" id="IPR006342">
    <property type="entry name" value="FkbM_mtfrase"/>
</dbReference>
<feature type="domain" description="Methyltransferase FkbM" evidence="1">
    <location>
        <begin position="69"/>
        <end position="226"/>
    </location>
</feature>
<dbReference type="PANTHER" id="PTHR36973:SF4">
    <property type="entry name" value="NODULATION PROTEIN"/>
    <property type="match status" value="1"/>
</dbReference>
<organism evidence="2">
    <name type="scientific">hydrocarbon metagenome</name>
    <dbReference type="NCBI Taxonomy" id="938273"/>
    <lineage>
        <taxon>unclassified sequences</taxon>
        <taxon>metagenomes</taxon>
        <taxon>ecological metagenomes</taxon>
    </lineage>
</organism>
<dbReference type="GO" id="GO:0008171">
    <property type="term" value="F:O-methyltransferase activity"/>
    <property type="evidence" value="ECO:0007669"/>
    <property type="project" value="TreeGrafter"/>
</dbReference>
<name>A0A0W8FQM7_9ZZZZ</name>
<dbReference type="SUPFAM" id="SSF53335">
    <property type="entry name" value="S-adenosyl-L-methionine-dependent methyltransferases"/>
    <property type="match status" value="1"/>
</dbReference>
<proteinExistence type="predicted"/>
<dbReference type="PANTHER" id="PTHR36973">
    <property type="entry name" value="SLL1456 PROTEIN-RELATED"/>
    <property type="match status" value="1"/>
</dbReference>
<dbReference type="Pfam" id="PF05050">
    <property type="entry name" value="Methyltransf_21"/>
    <property type="match status" value="1"/>
</dbReference>
<sequence length="260" mass="30209">MIRSFIKKSLTEENQCRIRRCLYQIGCYPNIKSTYLNNNFTKHIHKEDVKIIFELGSRDLLDALCLSRFYNAKVFAFECNPDSILLCRRNAAISSNVSLIEKAVWDKNEKIKFYPVVESYEMSNPNLKHKNIGASSCFRQCDDYHEKLVQSEIKVDAVRLDDFCKENRITSIDLICMDLQGASLHAFRGLGNLLKKVNYIITELEDQPIYIGQDCYKEVFAYLKDFCFEQISSSRPKSITGEPDPWSDYLFINRSGKRSL</sequence>
<dbReference type="EMBL" id="LNQE01000924">
    <property type="protein sequence ID" value="KUG23042.1"/>
    <property type="molecule type" value="Genomic_DNA"/>
</dbReference>
<comment type="caution">
    <text evidence="2">The sequence shown here is derived from an EMBL/GenBank/DDBJ whole genome shotgun (WGS) entry which is preliminary data.</text>
</comment>
<dbReference type="InterPro" id="IPR029063">
    <property type="entry name" value="SAM-dependent_MTases_sf"/>
</dbReference>
<accession>A0A0W8FQM7</accession>
<evidence type="ECO:0000259" key="1">
    <source>
        <dbReference type="Pfam" id="PF05050"/>
    </source>
</evidence>
<dbReference type="Gene3D" id="3.40.50.150">
    <property type="entry name" value="Vaccinia Virus protein VP39"/>
    <property type="match status" value="1"/>
</dbReference>
<gene>
    <name evidence="2" type="ORF">ASZ90_007168</name>
</gene>
<dbReference type="InterPro" id="IPR053188">
    <property type="entry name" value="FkbM_Methyltransferase"/>
</dbReference>
<protein>
    <submittedName>
        <fullName evidence="2">Nodulation protein</fullName>
    </submittedName>
</protein>
<dbReference type="NCBIfam" id="TIGR01444">
    <property type="entry name" value="fkbM_fam"/>
    <property type="match status" value="1"/>
</dbReference>
<reference evidence="2" key="1">
    <citation type="journal article" date="2015" name="Proc. Natl. Acad. Sci. U.S.A.">
        <title>Networks of energetic and metabolic interactions define dynamics in microbial communities.</title>
        <authorList>
            <person name="Embree M."/>
            <person name="Liu J.K."/>
            <person name="Al-Bassam M.M."/>
            <person name="Zengler K."/>
        </authorList>
    </citation>
    <scope>NUCLEOTIDE SEQUENCE</scope>
</reference>
<evidence type="ECO:0000313" key="2">
    <source>
        <dbReference type="EMBL" id="KUG23042.1"/>
    </source>
</evidence>
<dbReference type="AlphaFoldDB" id="A0A0W8FQM7"/>